<organism evidence="2 3">
    <name type="scientific">Eumeta variegata</name>
    <name type="common">Bagworm moth</name>
    <name type="synonym">Eumeta japonica</name>
    <dbReference type="NCBI Taxonomy" id="151549"/>
    <lineage>
        <taxon>Eukaryota</taxon>
        <taxon>Metazoa</taxon>
        <taxon>Ecdysozoa</taxon>
        <taxon>Arthropoda</taxon>
        <taxon>Hexapoda</taxon>
        <taxon>Insecta</taxon>
        <taxon>Pterygota</taxon>
        <taxon>Neoptera</taxon>
        <taxon>Endopterygota</taxon>
        <taxon>Lepidoptera</taxon>
        <taxon>Glossata</taxon>
        <taxon>Ditrysia</taxon>
        <taxon>Tineoidea</taxon>
        <taxon>Psychidae</taxon>
        <taxon>Oiketicinae</taxon>
        <taxon>Eumeta</taxon>
    </lineage>
</organism>
<feature type="compositionally biased region" description="Basic and acidic residues" evidence="1">
    <location>
        <begin position="42"/>
        <end position="69"/>
    </location>
</feature>
<evidence type="ECO:0000313" key="3">
    <source>
        <dbReference type="Proteomes" id="UP000299102"/>
    </source>
</evidence>
<protein>
    <submittedName>
        <fullName evidence="2">Uncharacterized protein</fullName>
    </submittedName>
</protein>
<evidence type="ECO:0000313" key="2">
    <source>
        <dbReference type="EMBL" id="GBP70565.1"/>
    </source>
</evidence>
<sequence length="130" mass="14440">MQIHRVHVTRTPRIKINADLRVELQPGLGSKSKAEARWFVKGDRRGRSIKPEKGRFRPESDTIDKREGTSDESSVRTARAHNAPPRRKQPACAGALPRSTPFVIYGRVALLDIAYPGPDPTMASCSYMSG</sequence>
<name>A0A4C1Y806_EUMVA</name>
<dbReference type="EMBL" id="BGZK01001079">
    <property type="protein sequence ID" value="GBP70565.1"/>
    <property type="molecule type" value="Genomic_DNA"/>
</dbReference>
<evidence type="ECO:0000256" key="1">
    <source>
        <dbReference type="SAM" id="MobiDB-lite"/>
    </source>
</evidence>
<dbReference type="AlphaFoldDB" id="A0A4C1Y806"/>
<gene>
    <name evidence="2" type="ORF">EVAR_54374_1</name>
</gene>
<keyword evidence="3" id="KW-1185">Reference proteome</keyword>
<accession>A0A4C1Y806</accession>
<comment type="caution">
    <text evidence="2">The sequence shown here is derived from an EMBL/GenBank/DDBJ whole genome shotgun (WGS) entry which is preliminary data.</text>
</comment>
<dbReference type="Proteomes" id="UP000299102">
    <property type="component" value="Unassembled WGS sequence"/>
</dbReference>
<proteinExistence type="predicted"/>
<feature type="region of interest" description="Disordered" evidence="1">
    <location>
        <begin position="42"/>
        <end position="95"/>
    </location>
</feature>
<reference evidence="2 3" key="1">
    <citation type="journal article" date="2019" name="Commun. Biol.">
        <title>The bagworm genome reveals a unique fibroin gene that provides high tensile strength.</title>
        <authorList>
            <person name="Kono N."/>
            <person name="Nakamura H."/>
            <person name="Ohtoshi R."/>
            <person name="Tomita M."/>
            <person name="Numata K."/>
            <person name="Arakawa K."/>
        </authorList>
    </citation>
    <scope>NUCLEOTIDE SEQUENCE [LARGE SCALE GENOMIC DNA]</scope>
</reference>